<evidence type="ECO:0000259" key="2">
    <source>
        <dbReference type="PROSITE" id="PS51704"/>
    </source>
</evidence>
<dbReference type="STRING" id="28573.A0A0U1LTX0"/>
<evidence type="ECO:0000313" key="3">
    <source>
        <dbReference type="EMBL" id="CRG86040.1"/>
    </source>
</evidence>
<keyword evidence="1" id="KW-1133">Transmembrane helix</keyword>
<feature type="domain" description="GP-PDE" evidence="2">
    <location>
        <begin position="32"/>
        <end position="275"/>
    </location>
</feature>
<dbReference type="InterPro" id="IPR030395">
    <property type="entry name" value="GP_PDE_dom"/>
</dbReference>
<dbReference type="GO" id="GO:0008081">
    <property type="term" value="F:phosphoric diester hydrolase activity"/>
    <property type="evidence" value="ECO:0007669"/>
    <property type="project" value="InterPro"/>
</dbReference>
<name>A0A0U1LTX0_TALIS</name>
<evidence type="ECO:0000313" key="4">
    <source>
        <dbReference type="Proteomes" id="UP000054383"/>
    </source>
</evidence>
<dbReference type="OrthoDB" id="1058301at2759"/>
<keyword evidence="1" id="KW-0472">Membrane</keyword>
<dbReference type="InterPro" id="IPR017946">
    <property type="entry name" value="PLC-like_Pdiesterase_TIM-brl"/>
</dbReference>
<feature type="transmembrane region" description="Helical" evidence="1">
    <location>
        <begin position="298"/>
        <end position="318"/>
    </location>
</feature>
<dbReference type="AlphaFoldDB" id="A0A0U1LTX0"/>
<dbReference type="GO" id="GO:0006629">
    <property type="term" value="P:lipid metabolic process"/>
    <property type="evidence" value="ECO:0007669"/>
    <property type="project" value="InterPro"/>
</dbReference>
<proteinExistence type="predicted"/>
<dbReference type="PANTHER" id="PTHR43805">
    <property type="entry name" value="GLYCEROPHOSPHORYL DIESTER PHOSPHODIESTERASE"/>
    <property type="match status" value="1"/>
</dbReference>
<dbReference type="Gene3D" id="3.20.20.190">
    <property type="entry name" value="Phosphatidylinositol (PI) phosphodiesterase"/>
    <property type="match status" value="1"/>
</dbReference>
<accession>A0A0U1LTX0</accession>
<dbReference type="PANTHER" id="PTHR43805:SF1">
    <property type="entry name" value="GP-PDE DOMAIN-CONTAINING PROTEIN"/>
    <property type="match status" value="1"/>
</dbReference>
<evidence type="ECO:0000256" key="1">
    <source>
        <dbReference type="SAM" id="Phobius"/>
    </source>
</evidence>
<dbReference type="SUPFAM" id="SSF51695">
    <property type="entry name" value="PLC-like phosphodiesterases"/>
    <property type="match status" value="1"/>
</dbReference>
<reference evidence="3 4" key="1">
    <citation type="submission" date="2015-04" db="EMBL/GenBank/DDBJ databases">
        <authorList>
            <person name="Syromyatnikov M.Y."/>
            <person name="Popov V.N."/>
        </authorList>
    </citation>
    <scope>NUCLEOTIDE SEQUENCE [LARGE SCALE GENOMIC DNA]</scope>
    <source>
        <strain evidence="3">WF-38-12</strain>
    </source>
</reference>
<dbReference type="EMBL" id="CVMT01000002">
    <property type="protein sequence ID" value="CRG86040.1"/>
    <property type="molecule type" value="Genomic_DNA"/>
</dbReference>
<sequence>MIRDSSKSPLLSDKKRFFKPAAYARDGSTPLPQIVAHRGYKKLYPENSLAAFKGALEAGSHGIETDLQLSQDGVVIVAHDPSLKRCFGVDKLIADCTWEYLSTLRTKQEPHEKLLRLSDLLEFFNSPSAEHAWALLDIKRNNDPRTMIRKIAETIKIVSPSSRPWSERIVLGCWGPTYFPLCDEYLPDFPTALICASVFSARRVLKTEQSDISFNTLIKALQGPALGYNLIDSAHTANRLVFAWTINKPKDMRWAIRHGVDAVLTDDPAQFRQICDVWDAAEERRTRKEDRFTIAEHVQLVTIAVLVALFGWTLKYQFPRTRRLQKRQRLAADENPAHLIRGTSGL</sequence>
<dbReference type="OMA" id="PICKEYL"/>
<dbReference type="Pfam" id="PF03009">
    <property type="entry name" value="GDPD"/>
    <property type="match status" value="1"/>
</dbReference>
<dbReference type="PROSITE" id="PS51704">
    <property type="entry name" value="GP_PDE"/>
    <property type="match status" value="1"/>
</dbReference>
<organism evidence="3 4">
    <name type="scientific">Talaromyces islandicus</name>
    <name type="common">Penicillium islandicum</name>
    <dbReference type="NCBI Taxonomy" id="28573"/>
    <lineage>
        <taxon>Eukaryota</taxon>
        <taxon>Fungi</taxon>
        <taxon>Dikarya</taxon>
        <taxon>Ascomycota</taxon>
        <taxon>Pezizomycotina</taxon>
        <taxon>Eurotiomycetes</taxon>
        <taxon>Eurotiomycetidae</taxon>
        <taxon>Eurotiales</taxon>
        <taxon>Trichocomaceae</taxon>
        <taxon>Talaromyces</taxon>
        <taxon>Talaromyces sect. Islandici</taxon>
    </lineage>
</organism>
<keyword evidence="4" id="KW-1185">Reference proteome</keyword>
<protein>
    <submittedName>
        <fullName evidence="3">Glycerophosphoryl diester phosphodiesterase</fullName>
    </submittedName>
</protein>
<gene>
    <name evidence="3" type="primary">PGC1</name>
    <name evidence="3" type="ORF">PISL3812_03043</name>
</gene>
<dbReference type="Proteomes" id="UP000054383">
    <property type="component" value="Unassembled WGS sequence"/>
</dbReference>
<dbReference type="CDD" id="cd08570">
    <property type="entry name" value="GDPD_YPL206cp_fungi"/>
    <property type="match status" value="1"/>
</dbReference>
<keyword evidence="1" id="KW-0812">Transmembrane</keyword>